<evidence type="ECO:0000256" key="2">
    <source>
        <dbReference type="ARBA" id="ARBA00022630"/>
    </source>
</evidence>
<dbReference type="InterPro" id="IPR036318">
    <property type="entry name" value="FAD-bd_PCMH-like_sf"/>
</dbReference>
<proteinExistence type="inferred from homology"/>
<sequence length="503" mass="54807">MYFRLLFPSAAVLLVEVLGAVTGQLGLNHRPAQYCCSILKEETAVEHIYVPGDDAYNERVESYWSLTSQLTPACFVLPGDSQEVASVVRILVEKTECSFAVRSGGHSSNAGANNIEDGVTIDLSMMYGTTYDPVTELASVLPATNWLNVYNTLDPLGRGVPGGRLGDVGVGGLLLGGGFSLYLYRNGVACDNIRAMEVVLGNGTIVVASEDENADLFIALKGGAGNFGIVTRYDLGTFEIHPIWQLSKIYPEEAGQPFIGALQRWTDRLESYPNGSAIVFWSYRFGLRETIVLSGLSDITGREFAPAFDELAGIPGNLSFATGHSNMSTIALNEQAAGYRNIWWSLTLANDERLIAKAVELHHDLVEEMKVDSLDGDFETQCFFQPLPTIVGQKGPNILGIDRHTSNAIVLLASLAVNGEDQEAMGRKKMMTWKSKLEDYATSSGGLFEYIYMNYTDGSQDVIASYGKENLCKMWAVSQKYDPLGVMQSRQPGGFKLPADVSC</sequence>
<gene>
    <name evidence="7" type="ORF">CRHIZ90672A_00010653</name>
</gene>
<evidence type="ECO:0000313" key="8">
    <source>
        <dbReference type="Proteomes" id="UP000696573"/>
    </source>
</evidence>
<dbReference type="Proteomes" id="UP000696573">
    <property type="component" value="Unassembled WGS sequence"/>
</dbReference>
<dbReference type="Pfam" id="PF01565">
    <property type="entry name" value="FAD_binding_4"/>
    <property type="match status" value="1"/>
</dbReference>
<keyword evidence="2" id="KW-0285">Flavoprotein</keyword>
<accession>A0A9N9VV29</accession>
<dbReference type="PANTHER" id="PTHR42973:SF53">
    <property type="entry name" value="FAD-BINDING PCMH-TYPE DOMAIN-CONTAINING PROTEIN-RELATED"/>
    <property type="match status" value="1"/>
</dbReference>
<dbReference type="OrthoDB" id="2151789at2759"/>
<dbReference type="GO" id="GO:0016491">
    <property type="term" value="F:oxidoreductase activity"/>
    <property type="evidence" value="ECO:0007669"/>
    <property type="project" value="UniProtKB-KW"/>
</dbReference>
<dbReference type="PANTHER" id="PTHR42973">
    <property type="entry name" value="BINDING OXIDOREDUCTASE, PUTATIVE (AFU_ORTHOLOGUE AFUA_1G17690)-RELATED"/>
    <property type="match status" value="1"/>
</dbReference>
<dbReference type="PROSITE" id="PS51387">
    <property type="entry name" value="FAD_PCMH"/>
    <property type="match status" value="1"/>
</dbReference>
<feature type="chain" id="PRO_5040412447" description="FAD-binding PCMH-type domain-containing protein" evidence="5">
    <location>
        <begin position="24"/>
        <end position="503"/>
    </location>
</feature>
<feature type="signal peptide" evidence="5">
    <location>
        <begin position="1"/>
        <end position="23"/>
    </location>
</feature>
<protein>
    <recommendedName>
        <fullName evidence="6">FAD-binding PCMH-type domain-containing protein</fullName>
    </recommendedName>
</protein>
<dbReference type="EMBL" id="CABFNQ020000732">
    <property type="protein sequence ID" value="CAH0028408.1"/>
    <property type="molecule type" value="Genomic_DNA"/>
</dbReference>
<dbReference type="AlphaFoldDB" id="A0A9N9VV29"/>
<dbReference type="InterPro" id="IPR016166">
    <property type="entry name" value="FAD-bd_PCMH"/>
</dbReference>
<reference evidence="7" key="1">
    <citation type="submission" date="2021-10" db="EMBL/GenBank/DDBJ databases">
        <authorList>
            <person name="Piombo E."/>
        </authorList>
    </citation>
    <scope>NUCLEOTIDE SEQUENCE</scope>
</reference>
<evidence type="ECO:0000256" key="4">
    <source>
        <dbReference type="ARBA" id="ARBA00023002"/>
    </source>
</evidence>
<evidence type="ECO:0000256" key="3">
    <source>
        <dbReference type="ARBA" id="ARBA00022827"/>
    </source>
</evidence>
<name>A0A9N9VV29_9HYPO</name>
<dbReference type="InterPro" id="IPR006094">
    <property type="entry name" value="Oxid_FAD_bind_N"/>
</dbReference>
<evidence type="ECO:0000256" key="1">
    <source>
        <dbReference type="ARBA" id="ARBA00005466"/>
    </source>
</evidence>
<comment type="caution">
    <text evidence="7">The sequence shown here is derived from an EMBL/GenBank/DDBJ whole genome shotgun (WGS) entry which is preliminary data.</text>
</comment>
<dbReference type="InterPro" id="IPR050416">
    <property type="entry name" value="FAD-linked_Oxidoreductase"/>
</dbReference>
<dbReference type="InterPro" id="IPR016169">
    <property type="entry name" value="FAD-bd_PCMH_sub2"/>
</dbReference>
<keyword evidence="8" id="KW-1185">Reference proteome</keyword>
<feature type="domain" description="FAD-binding PCMH-type" evidence="6">
    <location>
        <begin position="68"/>
        <end position="240"/>
    </location>
</feature>
<evidence type="ECO:0000313" key="7">
    <source>
        <dbReference type="EMBL" id="CAH0028408.1"/>
    </source>
</evidence>
<organism evidence="7 8">
    <name type="scientific">Clonostachys rhizophaga</name>
    <dbReference type="NCBI Taxonomy" id="160324"/>
    <lineage>
        <taxon>Eukaryota</taxon>
        <taxon>Fungi</taxon>
        <taxon>Dikarya</taxon>
        <taxon>Ascomycota</taxon>
        <taxon>Pezizomycotina</taxon>
        <taxon>Sordariomycetes</taxon>
        <taxon>Hypocreomycetidae</taxon>
        <taxon>Hypocreales</taxon>
        <taxon>Bionectriaceae</taxon>
        <taxon>Clonostachys</taxon>
    </lineage>
</organism>
<keyword evidence="5" id="KW-0732">Signal</keyword>
<dbReference type="Gene3D" id="3.30.465.10">
    <property type="match status" value="1"/>
</dbReference>
<evidence type="ECO:0000256" key="5">
    <source>
        <dbReference type="SAM" id="SignalP"/>
    </source>
</evidence>
<keyword evidence="3" id="KW-0274">FAD</keyword>
<evidence type="ECO:0000259" key="6">
    <source>
        <dbReference type="PROSITE" id="PS51387"/>
    </source>
</evidence>
<comment type="similarity">
    <text evidence="1">Belongs to the oxygen-dependent FAD-linked oxidoreductase family.</text>
</comment>
<keyword evidence="4" id="KW-0560">Oxidoreductase</keyword>
<dbReference type="SUPFAM" id="SSF56176">
    <property type="entry name" value="FAD-binding/transporter-associated domain-like"/>
    <property type="match status" value="1"/>
</dbReference>
<dbReference type="GO" id="GO:0071949">
    <property type="term" value="F:FAD binding"/>
    <property type="evidence" value="ECO:0007669"/>
    <property type="project" value="InterPro"/>
</dbReference>